<proteinExistence type="predicted"/>
<sequence>MPAGSKTDPPLAKAEPVSDSGSTSVIEEGKKLLLNSSWKRGVRICERNNFADTKVSAEGGAGGAPGTEADIPLQPTEKTMVRQAVPLQPVEVNSGADIHL</sequence>
<name>A0ABC9WDU9_GRUJA</name>
<feature type="region of interest" description="Disordered" evidence="1">
    <location>
        <begin position="1"/>
        <end position="25"/>
    </location>
</feature>
<evidence type="ECO:0000313" key="2">
    <source>
        <dbReference type="EMBL" id="GAB0183485.1"/>
    </source>
</evidence>
<evidence type="ECO:0000313" key="3">
    <source>
        <dbReference type="Proteomes" id="UP001623348"/>
    </source>
</evidence>
<dbReference type="AlphaFoldDB" id="A0ABC9WDU9"/>
<dbReference type="Proteomes" id="UP001623348">
    <property type="component" value="Unassembled WGS sequence"/>
</dbReference>
<comment type="caution">
    <text evidence="2">The sequence shown here is derived from an EMBL/GenBank/DDBJ whole genome shotgun (WGS) entry which is preliminary data.</text>
</comment>
<evidence type="ECO:0000256" key="1">
    <source>
        <dbReference type="SAM" id="MobiDB-lite"/>
    </source>
</evidence>
<reference evidence="2 3" key="1">
    <citation type="submission" date="2024-06" db="EMBL/GenBank/DDBJ databases">
        <title>The draft genome of Grus japonensis, version 3.</title>
        <authorList>
            <person name="Nabeshima K."/>
            <person name="Suzuki S."/>
            <person name="Onuma M."/>
        </authorList>
    </citation>
    <scope>NUCLEOTIDE SEQUENCE [LARGE SCALE GENOMIC DNA]</scope>
    <source>
        <strain evidence="2 3">451A</strain>
    </source>
</reference>
<protein>
    <submittedName>
        <fullName evidence="2">Uncharacterized protein</fullName>
    </submittedName>
</protein>
<keyword evidence="3" id="KW-1185">Reference proteome</keyword>
<accession>A0ABC9WDU9</accession>
<organism evidence="2 3">
    <name type="scientific">Grus japonensis</name>
    <name type="common">Japanese crane</name>
    <name type="synonym">Red-crowned crane</name>
    <dbReference type="NCBI Taxonomy" id="30415"/>
    <lineage>
        <taxon>Eukaryota</taxon>
        <taxon>Metazoa</taxon>
        <taxon>Chordata</taxon>
        <taxon>Craniata</taxon>
        <taxon>Vertebrata</taxon>
        <taxon>Euteleostomi</taxon>
        <taxon>Archelosauria</taxon>
        <taxon>Archosauria</taxon>
        <taxon>Dinosauria</taxon>
        <taxon>Saurischia</taxon>
        <taxon>Theropoda</taxon>
        <taxon>Coelurosauria</taxon>
        <taxon>Aves</taxon>
        <taxon>Neognathae</taxon>
        <taxon>Neoaves</taxon>
        <taxon>Gruiformes</taxon>
        <taxon>Gruidae</taxon>
        <taxon>Grus</taxon>
    </lineage>
</organism>
<dbReference type="EMBL" id="BAAFJT010000002">
    <property type="protein sequence ID" value="GAB0183485.1"/>
    <property type="molecule type" value="Genomic_DNA"/>
</dbReference>
<gene>
    <name evidence="2" type="ORF">GRJ2_000813800</name>
</gene>